<dbReference type="EMBL" id="KZ149990">
    <property type="protein sequence ID" value="PZC75610.1"/>
    <property type="molecule type" value="Genomic_DNA"/>
</dbReference>
<feature type="region of interest" description="Disordered" evidence="2">
    <location>
        <begin position="1127"/>
        <end position="1146"/>
    </location>
</feature>
<feature type="compositionally biased region" description="Polar residues" evidence="2">
    <location>
        <begin position="373"/>
        <end position="382"/>
    </location>
</feature>
<dbReference type="InterPro" id="IPR029341">
    <property type="entry name" value="FAM21/CAPZIP"/>
</dbReference>
<feature type="compositionally biased region" description="Acidic residues" evidence="2">
    <location>
        <begin position="294"/>
        <end position="303"/>
    </location>
</feature>
<feature type="compositionally biased region" description="Basic and acidic residues" evidence="2">
    <location>
        <begin position="1543"/>
        <end position="1561"/>
    </location>
</feature>
<feature type="compositionally biased region" description="Basic and acidic residues" evidence="2">
    <location>
        <begin position="924"/>
        <end position="933"/>
    </location>
</feature>
<feature type="compositionally biased region" description="Low complexity" evidence="2">
    <location>
        <begin position="660"/>
        <end position="672"/>
    </location>
</feature>
<evidence type="ECO:0000259" key="3">
    <source>
        <dbReference type="Pfam" id="PF15255"/>
    </source>
</evidence>
<feature type="compositionally biased region" description="Basic and acidic residues" evidence="2">
    <location>
        <begin position="1127"/>
        <end position="1144"/>
    </location>
</feature>
<feature type="coiled-coil region" evidence="1">
    <location>
        <begin position="25"/>
        <end position="66"/>
    </location>
</feature>
<feature type="compositionally biased region" description="Basic and acidic residues" evidence="2">
    <location>
        <begin position="1367"/>
        <end position="1381"/>
    </location>
</feature>
<name>A0A2W1BS63_HELAM</name>
<gene>
    <name evidence="4" type="primary">HaOG205926</name>
    <name evidence="4" type="ORF">B5X24_HaOG205926</name>
</gene>
<evidence type="ECO:0000256" key="1">
    <source>
        <dbReference type="SAM" id="Coils"/>
    </source>
</evidence>
<feature type="compositionally biased region" description="Basic and acidic residues" evidence="2">
    <location>
        <begin position="243"/>
        <end position="259"/>
    </location>
</feature>
<feature type="region of interest" description="Disordered" evidence="2">
    <location>
        <begin position="175"/>
        <end position="315"/>
    </location>
</feature>
<feature type="region of interest" description="Disordered" evidence="2">
    <location>
        <begin position="1215"/>
        <end position="1381"/>
    </location>
</feature>
<feature type="compositionally biased region" description="Basic and acidic residues" evidence="2">
    <location>
        <begin position="1342"/>
        <end position="1358"/>
    </location>
</feature>
<feature type="region of interest" description="Disordered" evidence="2">
    <location>
        <begin position="1406"/>
        <end position="1431"/>
    </location>
</feature>
<dbReference type="OrthoDB" id="751084at2759"/>
<feature type="region of interest" description="Disordered" evidence="2">
    <location>
        <begin position="740"/>
        <end position="775"/>
    </location>
</feature>
<feature type="domain" description="FAM21/CAPZIP" evidence="3">
    <location>
        <begin position="1189"/>
        <end position="1323"/>
    </location>
</feature>
<feature type="region of interest" description="Disordered" evidence="2">
    <location>
        <begin position="989"/>
        <end position="1009"/>
    </location>
</feature>
<organism evidence="4 5">
    <name type="scientific">Helicoverpa armigera</name>
    <name type="common">Cotton bollworm</name>
    <name type="synonym">Heliothis armigera</name>
    <dbReference type="NCBI Taxonomy" id="29058"/>
    <lineage>
        <taxon>Eukaryota</taxon>
        <taxon>Metazoa</taxon>
        <taxon>Ecdysozoa</taxon>
        <taxon>Arthropoda</taxon>
        <taxon>Hexapoda</taxon>
        <taxon>Insecta</taxon>
        <taxon>Pterygota</taxon>
        <taxon>Neoptera</taxon>
        <taxon>Endopterygota</taxon>
        <taxon>Lepidoptera</taxon>
        <taxon>Glossata</taxon>
        <taxon>Ditrysia</taxon>
        <taxon>Noctuoidea</taxon>
        <taxon>Noctuidae</taxon>
        <taxon>Heliothinae</taxon>
        <taxon>Helicoverpa</taxon>
    </lineage>
</organism>
<evidence type="ECO:0000313" key="5">
    <source>
        <dbReference type="Proteomes" id="UP000249218"/>
    </source>
</evidence>
<feature type="compositionally biased region" description="Basic residues" evidence="2">
    <location>
        <begin position="1292"/>
        <end position="1304"/>
    </location>
</feature>
<feature type="compositionally biased region" description="Polar residues" evidence="2">
    <location>
        <begin position="436"/>
        <end position="446"/>
    </location>
</feature>
<feature type="compositionally biased region" description="Polar residues" evidence="2">
    <location>
        <begin position="743"/>
        <end position="765"/>
    </location>
</feature>
<feature type="compositionally biased region" description="Basic and acidic residues" evidence="2">
    <location>
        <begin position="1173"/>
        <end position="1183"/>
    </location>
</feature>
<keyword evidence="5" id="KW-1185">Reference proteome</keyword>
<protein>
    <recommendedName>
        <fullName evidence="3">FAM21/CAPZIP domain-containing protein</fullName>
    </recommendedName>
</protein>
<feature type="compositionally biased region" description="Basic and acidic residues" evidence="2">
    <location>
        <begin position="1414"/>
        <end position="1425"/>
    </location>
</feature>
<dbReference type="Pfam" id="PF15255">
    <property type="entry name" value="CAP-ZIP_m"/>
    <property type="match status" value="1"/>
</dbReference>
<dbReference type="Proteomes" id="UP000249218">
    <property type="component" value="Unassembled WGS sequence"/>
</dbReference>
<feature type="compositionally biased region" description="Polar residues" evidence="2">
    <location>
        <begin position="346"/>
        <end position="358"/>
    </location>
</feature>
<feature type="compositionally biased region" description="Basic and acidic residues" evidence="2">
    <location>
        <begin position="1281"/>
        <end position="1291"/>
    </location>
</feature>
<sequence length="1578" mass="176760">MDDPSTDSLRKLAPTWTLAGDEQLLTILQKTHQRLLSKCQEANSQLEQMTNVLNDASISLQNVNNQFMALSNRQFIESRVYDDDELPTETAPVKEPPKPEVPDELSGLKRSIAVLESAHELITILQDSDTDTQSDDELPARLVLKPKDMYSSRPLPYIIGSQPWKNKWHAGLVVEDSDSESSGSAREAESDQYSASEPEDSAPRARPPPQHNTVTTVSETSSSLASEPGLAPRPTPADVASEIARRLGATEHPKPVEKEPDYDEPAKPTVRKIYRPQDPVSSTVFPDEPPPLSDESEQSDSAESDIFADLHRQQPYARAQVSDELFGFKHREDSDEGDIFSDFKQPANNPIANASSPMFPNRDTHRDHHNAHHTTSVSADTASQHDADKVKKPVGGISLFGNKGTESIGAAILKRNQRKSSSSNAESESDSRSESQTNQQINQTQKDIFDDLFARSEGKKVIKDKVDIVKDIKTEIQKKNEVKVNKVEKVEKAKVDLFSDNLFDDIDDIFSTNVVKMPVKDNVKTKSIFEDDDDLFSEIAAPKPVKVEVATSSNNKKSIFDSDDELFAEETKPKPVEKPVASPKPVVVEKPKIIEKPSEPKITKNIPRSIFDDDDDEDDIFSDVKADKHTDAIKVQNTPVILEKPKDFSKRVEDSTKNIVPPSSSVFKSPSLFDDDDDESDLFAEPSKSIDKTITVAKNKVSEKVSIKNEVKISDDILNDDDDEIISTPVVKSDEITKDKNDNLNIDSKPIESSVNNNVNATESIGKSEDSKPLPVSEQLDRNFEINAAKISDHIHRNIQNIEQSSSDTNDFSDQDFDDLPPKEHDKTTIINTNVANETKINDIPKTTKIDDIFDTPPLEDDIFASQEQKIDNKETVFKNIETEFPETLLKDNKKTDKDNKTEQIISKNIEADIFSDILTEPPEFEKPKEPKKSKNVNALFDDDSDDESLFFKKNDPIFEENPQDFTPTQDRIFGLFTDEPPDDEFSKMGDEIDDNMFSTLPKPKIPQNENLPSIPDVNFENNLPVDVSIVLETEKAPVDDIFNEEKLVHELSKDTSLNKKEEEVDKLTKTVNMKQESPTVLSEDELFKTPTKIPNLKPTLDIVSDDEDIFSTVTKTEKPTLLPKPKEEISVTESNKESVKSSDDELFVAKTEKPVVSENILKDTKITHEEDIFKVPKNKPEITEPDDTPVEVKSEPKKVGKLKVGLNINVNALLPGASPKKAKPNDQTDGQTQSVSDPKPDTKVYPESPKSEQKIPESQNTDSKMIKSVSFDGEPESDILDNKLSKERAKIQVKRRPSTRRARREAVRKSGIDFGEDSTDNSSSIDDPPRKQTEISQKSNLDNEIKQTEIVKSEVEPKLAQSEIQPDLKDRTNIKSEMTEIDKPYPRDVKSKVVYILNDEDIFNTSPINKLDSTNKDLTSETSKKSQNLDSNIGISTLGKVYDSTITKNDETAKNIKSSLFGDENDDDDDEEIFKGKSKTVKKTTIFDSDSEDELFGNKKERKTVEKKVEVKKEIKREVVKGSLFGDDDDDDDLFGVKTKKSVADQKPHTSKPAVKETPKPTEPVFEDPLSMFGDDD</sequence>
<feature type="compositionally biased region" description="Basic and acidic residues" evidence="2">
    <location>
        <begin position="1239"/>
        <end position="1256"/>
    </location>
</feature>
<feature type="compositionally biased region" description="Polar residues" evidence="2">
    <location>
        <begin position="1226"/>
        <end position="1237"/>
    </location>
</feature>
<proteinExistence type="predicted"/>
<feature type="region of interest" description="Disordered" evidence="2">
    <location>
        <begin position="660"/>
        <end position="679"/>
    </location>
</feature>
<feature type="region of interest" description="Disordered" evidence="2">
    <location>
        <begin position="921"/>
        <end position="940"/>
    </location>
</feature>
<feature type="region of interest" description="Disordered" evidence="2">
    <location>
        <begin position="803"/>
        <end position="826"/>
    </location>
</feature>
<feature type="region of interest" description="Disordered" evidence="2">
    <location>
        <begin position="1540"/>
        <end position="1578"/>
    </location>
</feature>
<keyword evidence="1" id="KW-0175">Coiled coil</keyword>
<feature type="region of interest" description="Disordered" evidence="2">
    <location>
        <begin position="1173"/>
        <end position="1201"/>
    </location>
</feature>
<evidence type="ECO:0000313" key="4">
    <source>
        <dbReference type="EMBL" id="PZC75610.1"/>
    </source>
</evidence>
<feature type="region of interest" description="Disordered" evidence="2">
    <location>
        <begin position="327"/>
        <end position="447"/>
    </location>
</feature>
<feature type="compositionally biased region" description="Low complexity" evidence="2">
    <location>
        <begin position="213"/>
        <end position="223"/>
    </location>
</feature>
<accession>A0A2W1BS63</accession>
<reference evidence="4 5" key="1">
    <citation type="journal article" date="2017" name="BMC Biol.">
        <title>Genomic innovations, transcriptional plasticity and gene loss underlying the evolution and divergence of two highly polyphagous and invasive Helicoverpa pest species.</title>
        <authorList>
            <person name="Pearce S.L."/>
            <person name="Clarke D.F."/>
            <person name="East P.D."/>
            <person name="Elfekih S."/>
            <person name="Gordon K.H."/>
            <person name="Jermiin L.S."/>
            <person name="McGaughran A."/>
            <person name="Oakeshott J.G."/>
            <person name="Papanikolaou A."/>
            <person name="Perera O.P."/>
            <person name="Rane R.V."/>
            <person name="Richards S."/>
            <person name="Tay W.T."/>
            <person name="Walsh T.K."/>
            <person name="Anderson A."/>
            <person name="Anderson C.J."/>
            <person name="Asgari S."/>
            <person name="Board P.G."/>
            <person name="Bretschneider A."/>
            <person name="Campbell P.M."/>
            <person name="Chertemps T."/>
            <person name="Christeller J.T."/>
            <person name="Coppin C.W."/>
            <person name="Downes S.J."/>
            <person name="Duan G."/>
            <person name="Farnsworth C.A."/>
            <person name="Good R.T."/>
            <person name="Han L.B."/>
            <person name="Han Y.C."/>
            <person name="Hatje K."/>
            <person name="Horne I."/>
            <person name="Huang Y.P."/>
            <person name="Hughes D.S."/>
            <person name="Jacquin-Joly E."/>
            <person name="James W."/>
            <person name="Jhangiani S."/>
            <person name="Kollmar M."/>
            <person name="Kuwar S.S."/>
            <person name="Li S."/>
            <person name="Liu N.Y."/>
            <person name="Maibeche M.T."/>
            <person name="Miller J.R."/>
            <person name="Montagne N."/>
            <person name="Perry T."/>
            <person name="Qu J."/>
            <person name="Song S.V."/>
            <person name="Sutton G.G."/>
            <person name="Vogel H."/>
            <person name="Walenz B.P."/>
            <person name="Xu W."/>
            <person name="Zhang H.J."/>
            <person name="Zou Z."/>
            <person name="Batterham P."/>
            <person name="Edwards O.R."/>
            <person name="Feyereisen R."/>
            <person name="Gibbs R.A."/>
            <person name="Heckel D.G."/>
            <person name="McGrath A."/>
            <person name="Robin C."/>
            <person name="Scherer S.E."/>
            <person name="Worley K.C."/>
            <person name="Wu Y.D."/>
        </authorList>
    </citation>
    <scope>NUCLEOTIDE SEQUENCE [LARGE SCALE GENOMIC DNA]</scope>
    <source>
        <strain evidence="4">Harm_GR_Male_#8</strain>
        <tissue evidence="4">Whole organism</tissue>
    </source>
</reference>
<feature type="region of interest" description="Disordered" evidence="2">
    <location>
        <begin position="84"/>
        <end position="104"/>
    </location>
</feature>
<evidence type="ECO:0000256" key="2">
    <source>
        <dbReference type="SAM" id="MobiDB-lite"/>
    </source>
</evidence>